<sequence length="401" mass="44908">MADPAVLENQQLPPLATENGDRGPVSEVSAMSQLDQDMGEVDVQQPREAPRKDGIDPPTLSKSQLKKLKRRQLWEEQKEDRKVKRKEKRHSQRARKRAERDVKIAEAKAAGLDPLEVLRNGRPTPHPKWVVPLTLIIDCDFEKYMSEKELVSLSSQITRSYSDNRLSKYQTHLFLSSWKGFLKTRYETVLHDNHKRWKNTYTVEGDFLEAAKAAHTLMKGADGGTLPEILKQGSQHTSIKGDADSTPVPEPEIAEGDASVVYLTSDSPYTLERLEPYTSYVIGGIVDKNREKGLCYKIAREKGVRTAKLPIGEYMIMASRQVLTTNQVVEIMTKWLEFGDWGVAFDAAIPKRKGGKLRSASEDQDEEGAEDDGEVDAEDGENNGDEAVEVTARETEGAADV</sequence>
<evidence type="ECO:0000256" key="7">
    <source>
        <dbReference type="ARBA" id="ARBA00032166"/>
    </source>
</evidence>
<keyword evidence="4" id="KW-0808">Transferase</keyword>
<feature type="region of interest" description="Disordered" evidence="9">
    <location>
        <begin position="353"/>
        <end position="401"/>
    </location>
</feature>
<dbReference type="GO" id="GO:0000049">
    <property type="term" value="F:tRNA binding"/>
    <property type="evidence" value="ECO:0007669"/>
    <property type="project" value="TreeGrafter"/>
</dbReference>
<dbReference type="STRING" id="1093900.A0A507B780"/>
<dbReference type="GO" id="GO:0052905">
    <property type="term" value="F:tRNA (guanosine(9)-N1)-methyltransferase activity"/>
    <property type="evidence" value="ECO:0007669"/>
    <property type="project" value="UniProtKB-EC"/>
</dbReference>
<evidence type="ECO:0000313" key="12">
    <source>
        <dbReference type="Proteomes" id="UP000319257"/>
    </source>
</evidence>
<accession>A0A507B780</accession>
<dbReference type="Proteomes" id="UP000319257">
    <property type="component" value="Unassembled WGS sequence"/>
</dbReference>
<dbReference type="EC" id="2.1.1.221" evidence="1"/>
<feature type="domain" description="SAM-dependent MTase TRM10-type" evidence="10">
    <location>
        <begin position="120"/>
        <end position="356"/>
    </location>
</feature>
<evidence type="ECO:0000256" key="3">
    <source>
        <dbReference type="ARBA" id="ARBA00022603"/>
    </source>
</evidence>
<gene>
    <name evidence="11" type="ORF">E0L32_002681</name>
</gene>
<feature type="compositionally biased region" description="Acidic residues" evidence="9">
    <location>
        <begin position="362"/>
        <end position="388"/>
    </location>
</feature>
<dbReference type="InParanoid" id="A0A507B780"/>
<comment type="catalytic activity">
    <reaction evidence="8">
        <text>guanosine(9) in tRNA + S-adenosyl-L-methionine = N(1)-methylguanosine(9) in tRNA + S-adenosyl-L-homocysteine + H(+)</text>
        <dbReference type="Rhea" id="RHEA:43156"/>
        <dbReference type="Rhea" id="RHEA-COMP:10367"/>
        <dbReference type="Rhea" id="RHEA-COMP:10368"/>
        <dbReference type="ChEBI" id="CHEBI:15378"/>
        <dbReference type="ChEBI" id="CHEBI:57856"/>
        <dbReference type="ChEBI" id="CHEBI:59789"/>
        <dbReference type="ChEBI" id="CHEBI:73542"/>
        <dbReference type="ChEBI" id="CHEBI:74269"/>
        <dbReference type="EC" id="2.1.1.221"/>
    </reaction>
</comment>
<evidence type="ECO:0000256" key="8">
    <source>
        <dbReference type="ARBA" id="ARBA00048434"/>
    </source>
</evidence>
<dbReference type="CDD" id="cd18089">
    <property type="entry name" value="SPOUT_Trm10-like"/>
    <property type="match status" value="1"/>
</dbReference>
<evidence type="ECO:0000256" key="4">
    <source>
        <dbReference type="ARBA" id="ARBA00022679"/>
    </source>
</evidence>
<dbReference type="GO" id="GO:0005634">
    <property type="term" value="C:nucleus"/>
    <property type="evidence" value="ECO:0007669"/>
    <property type="project" value="TreeGrafter"/>
</dbReference>
<dbReference type="GO" id="GO:0002939">
    <property type="term" value="P:tRNA N1-guanine methylation"/>
    <property type="evidence" value="ECO:0007669"/>
    <property type="project" value="TreeGrafter"/>
</dbReference>
<name>A0A507B780_9PEZI</name>
<dbReference type="GeneID" id="41970128"/>
<dbReference type="InterPro" id="IPR007356">
    <property type="entry name" value="tRNA_m1G_MeTrfase_euk"/>
</dbReference>
<evidence type="ECO:0000313" key="11">
    <source>
        <dbReference type="EMBL" id="TPX18172.1"/>
    </source>
</evidence>
<proteinExistence type="predicted"/>
<dbReference type="PANTHER" id="PTHR13563">
    <property type="entry name" value="TRNA (GUANINE-9-) METHYLTRANSFERASE"/>
    <property type="match status" value="1"/>
</dbReference>
<feature type="compositionally biased region" description="Basic and acidic residues" evidence="9">
    <location>
        <begin position="72"/>
        <end position="82"/>
    </location>
</feature>
<organism evidence="11 12">
    <name type="scientific">Thyridium curvatum</name>
    <dbReference type="NCBI Taxonomy" id="1093900"/>
    <lineage>
        <taxon>Eukaryota</taxon>
        <taxon>Fungi</taxon>
        <taxon>Dikarya</taxon>
        <taxon>Ascomycota</taxon>
        <taxon>Pezizomycotina</taxon>
        <taxon>Sordariomycetes</taxon>
        <taxon>Sordariomycetidae</taxon>
        <taxon>Thyridiales</taxon>
        <taxon>Thyridiaceae</taxon>
        <taxon>Thyridium</taxon>
    </lineage>
</organism>
<dbReference type="RefSeq" id="XP_030999883.1">
    <property type="nucleotide sequence ID" value="XM_031136897.1"/>
</dbReference>
<feature type="region of interest" description="Disordered" evidence="9">
    <location>
        <begin position="1"/>
        <end position="102"/>
    </location>
</feature>
<evidence type="ECO:0000256" key="9">
    <source>
        <dbReference type="SAM" id="MobiDB-lite"/>
    </source>
</evidence>
<evidence type="ECO:0000259" key="10">
    <source>
        <dbReference type="PROSITE" id="PS51675"/>
    </source>
</evidence>
<keyword evidence="12" id="KW-1185">Reference proteome</keyword>
<evidence type="ECO:0000256" key="6">
    <source>
        <dbReference type="ARBA" id="ARBA00031792"/>
    </source>
</evidence>
<keyword evidence="5" id="KW-0949">S-adenosyl-L-methionine</keyword>
<dbReference type="Gene3D" id="3.40.1280.30">
    <property type="match status" value="1"/>
</dbReference>
<dbReference type="OrthoDB" id="278300at2759"/>
<comment type="caution">
    <text evidence="11">The sequence shown here is derived from an EMBL/GenBank/DDBJ whole genome shotgun (WGS) entry which is preliminary data.</text>
</comment>
<dbReference type="InterPro" id="IPR028564">
    <property type="entry name" value="MT_TRM10-typ"/>
</dbReference>
<dbReference type="AlphaFoldDB" id="A0A507B780"/>
<protein>
    <recommendedName>
        <fullName evidence="2">tRNA (guanine(9)-N1)-methyltransferase</fullName>
        <ecNumber evidence="1">2.1.1.221</ecNumber>
    </recommendedName>
    <alternativeName>
        <fullName evidence="7">tRNA methyltransferase 10</fullName>
    </alternativeName>
    <alternativeName>
        <fullName evidence="6">tRNA(m1G9)-methyltransferase</fullName>
    </alternativeName>
</protein>
<evidence type="ECO:0000256" key="2">
    <source>
        <dbReference type="ARBA" id="ARBA00020451"/>
    </source>
</evidence>
<feature type="compositionally biased region" description="Basic residues" evidence="9">
    <location>
        <begin position="83"/>
        <end position="97"/>
    </location>
</feature>
<dbReference type="EMBL" id="SKBQ01000011">
    <property type="protein sequence ID" value="TPX18172.1"/>
    <property type="molecule type" value="Genomic_DNA"/>
</dbReference>
<evidence type="ECO:0000256" key="1">
    <source>
        <dbReference type="ARBA" id="ARBA00012797"/>
    </source>
</evidence>
<dbReference type="InterPro" id="IPR038459">
    <property type="entry name" value="MT_TRM10-typ_sf"/>
</dbReference>
<dbReference type="PROSITE" id="PS51675">
    <property type="entry name" value="SAM_MT_TRM10"/>
    <property type="match status" value="1"/>
</dbReference>
<dbReference type="PANTHER" id="PTHR13563:SF13">
    <property type="entry name" value="TRNA METHYLTRANSFERASE 10 HOMOLOG A"/>
    <property type="match status" value="1"/>
</dbReference>
<reference evidence="11 12" key="1">
    <citation type="submission" date="2019-06" db="EMBL/GenBank/DDBJ databases">
        <title>Draft genome sequence of the filamentous fungus Phialemoniopsis curvata isolated from diesel fuel.</title>
        <authorList>
            <person name="Varaljay V.A."/>
            <person name="Lyon W.J."/>
            <person name="Crouch A.L."/>
            <person name="Drake C.E."/>
            <person name="Hollomon J.M."/>
            <person name="Nadeau L.J."/>
            <person name="Nunn H.S."/>
            <person name="Stevenson B.S."/>
            <person name="Bojanowski C.L."/>
            <person name="Crookes-Goodson W.J."/>
        </authorList>
    </citation>
    <scope>NUCLEOTIDE SEQUENCE [LARGE SCALE GENOMIC DNA]</scope>
    <source>
        <strain evidence="11 12">D216</strain>
    </source>
</reference>
<evidence type="ECO:0000256" key="5">
    <source>
        <dbReference type="ARBA" id="ARBA00022691"/>
    </source>
</evidence>
<dbReference type="FunCoup" id="A0A507B780">
    <property type="interactions" value="726"/>
</dbReference>
<feature type="compositionally biased region" description="Basic and acidic residues" evidence="9">
    <location>
        <begin position="391"/>
        <end position="401"/>
    </location>
</feature>
<keyword evidence="3" id="KW-0489">Methyltransferase</keyword>